<feature type="domain" description="Oxidoreductase molybdopterin-binding" evidence="1">
    <location>
        <begin position="14"/>
        <end position="155"/>
    </location>
</feature>
<reference evidence="2" key="1">
    <citation type="journal article" date="2014" name="Front. Microbiol.">
        <title>High frequency of phylogenetically diverse reductive dehalogenase-homologous genes in deep subseafloor sedimentary metagenomes.</title>
        <authorList>
            <person name="Kawai M."/>
            <person name="Futagami T."/>
            <person name="Toyoda A."/>
            <person name="Takaki Y."/>
            <person name="Nishi S."/>
            <person name="Hori S."/>
            <person name="Arai W."/>
            <person name="Tsubouchi T."/>
            <person name="Morono Y."/>
            <person name="Uchiyama I."/>
            <person name="Ito T."/>
            <person name="Fujiyama A."/>
            <person name="Inagaki F."/>
            <person name="Takami H."/>
        </authorList>
    </citation>
    <scope>NUCLEOTIDE SEQUENCE</scope>
    <source>
        <strain evidence="2">Expedition CK06-06</strain>
    </source>
</reference>
<comment type="caution">
    <text evidence="2">The sequence shown here is derived from an EMBL/GenBank/DDBJ whole genome shotgun (WGS) entry which is preliminary data.</text>
</comment>
<protein>
    <recommendedName>
        <fullName evidence="1">Oxidoreductase molybdopterin-binding domain-containing protein</fullName>
    </recommendedName>
</protein>
<evidence type="ECO:0000259" key="1">
    <source>
        <dbReference type="Pfam" id="PF00174"/>
    </source>
</evidence>
<organism evidence="2">
    <name type="scientific">marine sediment metagenome</name>
    <dbReference type="NCBI Taxonomy" id="412755"/>
    <lineage>
        <taxon>unclassified sequences</taxon>
        <taxon>metagenomes</taxon>
        <taxon>ecological metagenomes</taxon>
    </lineage>
</organism>
<gene>
    <name evidence="2" type="ORF">S06H3_28773</name>
</gene>
<feature type="non-terminal residue" evidence="2">
    <location>
        <position position="1"/>
    </location>
</feature>
<dbReference type="PANTHER" id="PTHR43032:SF2">
    <property type="entry name" value="BLL0505 PROTEIN"/>
    <property type="match status" value="1"/>
</dbReference>
<dbReference type="AlphaFoldDB" id="X1NLJ2"/>
<dbReference type="Gene3D" id="3.90.420.10">
    <property type="entry name" value="Oxidoreductase, molybdopterin-binding domain"/>
    <property type="match status" value="1"/>
</dbReference>
<name>X1NLJ2_9ZZZZ</name>
<dbReference type="CDD" id="cd00321">
    <property type="entry name" value="SO_family_Moco"/>
    <property type="match status" value="1"/>
</dbReference>
<dbReference type="Pfam" id="PF00174">
    <property type="entry name" value="Oxidored_molyb"/>
    <property type="match status" value="1"/>
</dbReference>
<dbReference type="EMBL" id="BARV01016815">
    <property type="protein sequence ID" value="GAI31076.1"/>
    <property type="molecule type" value="Genomic_DNA"/>
</dbReference>
<dbReference type="PANTHER" id="PTHR43032">
    <property type="entry name" value="PROTEIN-METHIONINE-SULFOXIDE REDUCTASE"/>
    <property type="match status" value="1"/>
</dbReference>
<proteinExistence type="predicted"/>
<dbReference type="InterPro" id="IPR036374">
    <property type="entry name" value="OxRdtase_Mopterin-bd_sf"/>
</dbReference>
<evidence type="ECO:0000313" key="2">
    <source>
        <dbReference type="EMBL" id="GAI31076.1"/>
    </source>
</evidence>
<sequence length="172" mass="19838">TGFRENSIRGPQYVKKEDYQLEITGLVKSPLTYTYDEVLTYDQYKKVVTLNCVEGWSATVLWEGVLVRDVIANAGVLPQAKVVIFYAYDGYSTSFPLEHILDNDIIMAHKMNEIALPPERGFPFALVAEEKWGYKWIKWITKIELSDDVNYRGYWESRGYANTGDLDKSFLD</sequence>
<accession>X1NLJ2</accession>
<dbReference type="SUPFAM" id="SSF56524">
    <property type="entry name" value="Oxidoreductase molybdopterin-binding domain"/>
    <property type="match status" value="1"/>
</dbReference>
<dbReference type="InterPro" id="IPR000572">
    <property type="entry name" value="OxRdtase_Mopterin-bd_dom"/>
</dbReference>